<name>A0A645HXP0_9ZZZZ</name>
<comment type="caution">
    <text evidence="1">The sequence shown here is derived from an EMBL/GenBank/DDBJ whole genome shotgun (WGS) entry which is preliminary data.</text>
</comment>
<protein>
    <submittedName>
        <fullName evidence="1">Uncharacterized protein</fullName>
    </submittedName>
</protein>
<reference evidence="1" key="1">
    <citation type="submission" date="2019-08" db="EMBL/GenBank/DDBJ databases">
        <authorList>
            <person name="Kucharzyk K."/>
            <person name="Murdoch R.W."/>
            <person name="Higgins S."/>
            <person name="Loffler F."/>
        </authorList>
    </citation>
    <scope>NUCLEOTIDE SEQUENCE</scope>
</reference>
<sequence length="160" mass="18970">MGQLFEVRSIFSHRALQCLTFFLKFGNVVLDRLPFLLLHVGPFGLFFDRILSRDRRCRFFDFLFSGLALFLSRNQQIFTYIAKEYARFALIVQNQKLIGHFIQEIAVMRNGDDGSAEAVQVILQYRQRIDVQVVRRLIHQQHIRFRHQQLQQVKPTLFPS</sequence>
<gene>
    <name evidence="1" type="ORF">SDC9_190517</name>
</gene>
<proteinExistence type="predicted"/>
<dbReference type="EMBL" id="VSSQ01101038">
    <property type="protein sequence ID" value="MPN42959.1"/>
    <property type="molecule type" value="Genomic_DNA"/>
</dbReference>
<organism evidence="1">
    <name type="scientific">bioreactor metagenome</name>
    <dbReference type="NCBI Taxonomy" id="1076179"/>
    <lineage>
        <taxon>unclassified sequences</taxon>
        <taxon>metagenomes</taxon>
        <taxon>ecological metagenomes</taxon>
    </lineage>
</organism>
<accession>A0A645HXP0</accession>
<dbReference type="AntiFam" id="ANF00142">
    <property type="entry name" value="Shadow ORF (opposite yadG)"/>
</dbReference>
<evidence type="ECO:0000313" key="1">
    <source>
        <dbReference type="EMBL" id="MPN42959.1"/>
    </source>
</evidence>
<dbReference type="AlphaFoldDB" id="A0A645HXP0"/>